<dbReference type="InterPro" id="IPR010998">
    <property type="entry name" value="Integrase_recombinase_N"/>
</dbReference>
<dbReference type="GeneID" id="20809148"/>
<protein>
    <recommendedName>
        <fullName evidence="5">Core-binding (CB) domain-containing protein</fullName>
    </recommendedName>
</protein>
<dbReference type="RefSeq" id="XP_009830890.1">
    <property type="nucleotide sequence ID" value="XM_009832588.1"/>
</dbReference>
<dbReference type="Gene3D" id="1.10.443.10">
    <property type="entry name" value="Intergrase catalytic core"/>
    <property type="match status" value="1"/>
</dbReference>
<dbReference type="GO" id="GO:0003677">
    <property type="term" value="F:DNA binding"/>
    <property type="evidence" value="ECO:0007669"/>
    <property type="project" value="UniProtKB-KW"/>
</dbReference>
<reference evidence="4" key="1">
    <citation type="submission" date="2013-12" db="EMBL/GenBank/DDBJ databases">
        <title>The Genome Sequence of Aphanomyces astaci APO3.</title>
        <authorList>
            <consortium name="The Broad Institute Genomics Platform"/>
            <person name="Russ C."/>
            <person name="Tyler B."/>
            <person name="van West P."/>
            <person name="Dieguez-Uribeondo J."/>
            <person name="Young S.K."/>
            <person name="Zeng Q."/>
            <person name="Gargeya S."/>
            <person name="Fitzgerald M."/>
            <person name="Abouelleil A."/>
            <person name="Alvarado L."/>
            <person name="Chapman S.B."/>
            <person name="Gainer-Dewar J."/>
            <person name="Goldberg J."/>
            <person name="Griggs A."/>
            <person name="Gujja S."/>
            <person name="Hansen M."/>
            <person name="Howarth C."/>
            <person name="Imamovic A."/>
            <person name="Ireland A."/>
            <person name="Larimer J."/>
            <person name="McCowan C."/>
            <person name="Murphy C."/>
            <person name="Pearson M."/>
            <person name="Poon T.W."/>
            <person name="Priest M."/>
            <person name="Roberts A."/>
            <person name="Saif S."/>
            <person name="Shea T."/>
            <person name="Sykes S."/>
            <person name="Wortman J."/>
            <person name="Nusbaum C."/>
            <person name="Birren B."/>
        </authorList>
    </citation>
    <scope>NUCLEOTIDE SEQUENCE [LARGE SCALE GENOMIC DNA]</scope>
    <source>
        <strain evidence="4">APO3</strain>
    </source>
</reference>
<keyword evidence="1" id="KW-0238">DNA-binding</keyword>
<sequence length="540" mass="59480">MARQQDFTIASARRNRISAQTRSGYSSGINQVKKWVVLAGLHDLLAPCAESSDGTTLDLHAFHYEHFLDFIEWTVQNKDVEVGTLSGYRSAIQSLYKDQGLPVPLEYGEDIKEVFSGLRKTVAQDLQAGAKLYRGKRPMSFAVFETLCEKSVELFDGGFAHLFLILSWNLMCRSKSTETVRFDHMSCEDDSIGFTFFKTKTNQEGTKNKDPKHCYANPFKPSICLYVALGVYLSCNSRITPTELFPGANQKDRFGKSLAALIEAPKTGAKKDIRTHSIRKGAATFVSSGSTGGPSIVSVCLRCGWSLGNVMERYFRYEAAGDQFTGRVVAGLPIKSSDFAVLPPHFRDPSATVVLSALQVVFPLLKPQHRPSPSAASVLPPRHAMRSTTLFTNGTMQGELLGCVQSGDGSPCLRPSGIPPFVEMYKQLQRNDQTLALILETILKGVREIVNENGVCAGLALPPHPTEIDAIDAFAATSGLFNVISGETTSKRLRRDCQLKVTTMVRLVRQQDATKYSRPFKKRKLTSPKEPPALGRSLLL</sequence>
<evidence type="ECO:0000256" key="2">
    <source>
        <dbReference type="ARBA" id="ARBA00023172"/>
    </source>
</evidence>
<evidence type="ECO:0000256" key="3">
    <source>
        <dbReference type="SAM" id="MobiDB-lite"/>
    </source>
</evidence>
<keyword evidence="2" id="KW-0233">DNA recombination</keyword>
<dbReference type="AlphaFoldDB" id="W4GLN3"/>
<dbReference type="GO" id="GO:0006310">
    <property type="term" value="P:DNA recombination"/>
    <property type="evidence" value="ECO:0007669"/>
    <property type="project" value="UniProtKB-KW"/>
</dbReference>
<proteinExistence type="predicted"/>
<dbReference type="Gene3D" id="1.10.150.130">
    <property type="match status" value="1"/>
</dbReference>
<dbReference type="InterPro" id="IPR013762">
    <property type="entry name" value="Integrase-like_cat_sf"/>
</dbReference>
<evidence type="ECO:0000256" key="1">
    <source>
        <dbReference type="ARBA" id="ARBA00023125"/>
    </source>
</evidence>
<evidence type="ECO:0008006" key="5">
    <source>
        <dbReference type="Google" id="ProtNLM"/>
    </source>
</evidence>
<feature type="region of interest" description="Disordered" evidence="3">
    <location>
        <begin position="518"/>
        <end position="540"/>
    </location>
</feature>
<dbReference type="InterPro" id="IPR011010">
    <property type="entry name" value="DNA_brk_join_enz"/>
</dbReference>
<dbReference type="VEuPathDB" id="FungiDB:H257_07152"/>
<dbReference type="GO" id="GO:0015074">
    <property type="term" value="P:DNA integration"/>
    <property type="evidence" value="ECO:0007669"/>
    <property type="project" value="InterPro"/>
</dbReference>
<organism evidence="4">
    <name type="scientific">Aphanomyces astaci</name>
    <name type="common">Crayfish plague agent</name>
    <dbReference type="NCBI Taxonomy" id="112090"/>
    <lineage>
        <taxon>Eukaryota</taxon>
        <taxon>Sar</taxon>
        <taxon>Stramenopiles</taxon>
        <taxon>Oomycota</taxon>
        <taxon>Saprolegniomycetes</taxon>
        <taxon>Saprolegniales</taxon>
        <taxon>Verrucalvaceae</taxon>
        <taxon>Aphanomyces</taxon>
    </lineage>
</organism>
<dbReference type="SUPFAM" id="SSF56349">
    <property type="entry name" value="DNA breaking-rejoining enzymes"/>
    <property type="match status" value="1"/>
</dbReference>
<dbReference type="EMBL" id="KI913127">
    <property type="protein sequence ID" value="ETV79954.1"/>
    <property type="molecule type" value="Genomic_DNA"/>
</dbReference>
<accession>W4GLN3</accession>
<evidence type="ECO:0000313" key="4">
    <source>
        <dbReference type="EMBL" id="ETV79954.1"/>
    </source>
</evidence>
<name>W4GLN3_APHAT</name>
<gene>
    <name evidence="4" type="ORF">H257_07152</name>
</gene>
<dbReference type="OrthoDB" id="69584at2759"/>